<protein>
    <submittedName>
        <fullName evidence="4">Uncharacterized protein</fullName>
    </submittedName>
</protein>
<evidence type="ECO:0000313" key="4">
    <source>
        <dbReference type="EMBL" id="KAE9408537.1"/>
    </source>
</evidence>
<dbReference type="OrthoDB" id="3230534at2759"/>
<proteinExistence type="predicted"/>
<feature type="compositionally biased region" description="Pro residues" evidence="2">
    <location>
        <begin position="48"/>
        <end position="61"/>
    </location>
</feature>
<feature type="transmembrane region" description="Helical" evidence="3">
    <location>
        <begin position="360"/>
        <end position="377"/>
    </location>
</feature>
<dbReference type="AlphaFoldDB" id="A0A6A4IHJ2"/>
<dbReference type="EMBL" id="ML769390">
    <property type="protein sequence ID" value="KAE9408537.1"/>
    <property type="molecule type" value="Genomic_DNA"/>
</dbReference>
<keyword evidence="3" id="KW-0812">Transmembrane</keyword>
<evidence type="ECO:0000313" key="5">
    <source>
        <dbReference type="Proteomes" id="UP000799118"/>
    </source>
</evidence>
<evidence type="ECO:0000256" key="1">
    <source>
        <dbReference type="SAM" id="Coils"/>
    </source>
</evidence>
<keyword evidence="5" id="KW-1185">Reference proteome</keyword>
<name>A0A6A4IHJ2_9AGAR</name>
<keyword evidence="3" id="KW-1133">Transmembrane helix</keyword>
<feature type="region of interest" description="Disordered" evidence="2">
    <location>
        <begin position="1"/>
        <end position="144"/>
    </location>
</feature>
<evidence type="ECO:0000256" key="2">
    <source>
        <dbReference type="SAM" id="MobiDB-lite"/>
    </source>
</evidence>
<reference evidence="4" key="1">
    <citation type="journal article" date="2019" name="Environ. Microbiol.">
        <title>Fungal ecological strategies reflected in gene transcription - a case study of two litter decomposers.</title>
        <authorList>
            <person name="Barbi F."/>
            <person name="Kohler A."/>
            <person name="Barry K."/>
            <person name="Baskaran P."/>
            <person name="Daum C."/>
            <person name="Fauchery L."/>
            <person name="Ihrmark K."/>
            <person name="Kuo A."/>
            <person name="LaButti K."/>
            <person name="Lipzen A."/>
            <person name="Morin E."/>
            <person name="Grigoriev I.V."/>
            <person name="Henrissat B."/>
            <person name="Lindahl B."/>
            <person name="Martin F."/>
        </authorList>
    </citation>
    <scope>NUCLEOTIDE SEQUENCE</scope>
    <source>
        <strain evidence="4">JB14</strain>
    </source>
</reference>
<feature type="region of interest" description="Disordered" evidence="2">
    <location>
        <begin position="181"/>
        <end position="216"/>
    </location>
</feature>
<dbReference type="Proteomes" id="UP000799118">
    <property type="component" value="Unassembled WGS sequence"/>
</dbReference>
<keyword evidence="1" id="KW-0175">Coiled coil</keyword>
<accession>A0A6A4IHJ2</accession>
<feature type="coiled-coil region" evidence="1">
    <location>
        <begin position="297"/>
        <end position="324"/>
    </location>
</feature>
<organism evidence="4 5">
    <name type="scientific">Gymnopus androsaceus JB14</name>
    <dbReference type="NCBI Taxonomy" id="1447944"/>
    <lineage>
        <taxon>Eukaryota</taxon>
        <taxon>Fungi</taxon>
        <taxon>Dikarya</taxon>
        <taxon>Basidiomycota</taxon>
        <taxon>Agaricomycotina</taxon>
        <taxon>Agaricomycetes</taxon>
        <taxon>Agaricomycetidae</taxon>
        <taxon>Agaricales</taxon>
        <taxon>Marasmiineae</taxon>
        <taxon>Omphalotaceae</taxon>
        <taxon>Gymnopus</taxon>
    </lineage>
</organism>
<evidence type="ECO:0000256" key="3">
    <source>
        <dbReference type="SAM" id="Phobius"/>
    </source>
</evidence>
<keyword evidence="3" id="KW-0472">Membrane</keyword>
<feature type="compositionally biased region" description="Polar residues" evidence="2">
    <location>
        <begin position="33"/>
        <end position="47"/>
    </location>
</feature>
<gene>
    <name evidence="4" type="ORF">BT96DRAFT_662147</name>
</gene>
<feature type="compositionally biased region" description="Pro residues" evidence="2">
    <location>
        <begin position="1"/>
        <end position="19"/>
    </location>
</feature>
<sequence>MASPPSPPLSSPSDGPPTPEAEASQFPFPSTPPRKNSFNSTKLEFQTPSPPKNLPDLPGPPSSASSDNEDPAPVHGNLSSMKTPKPPGAWIMTPAPARTTPLLRSNSLPTDDEYDSGLATPAASLSRAATLPPQTPALPGGWLNTPAHKKSVRFHEESLMDSEKSTVDDIATKMKEEAVKVVETQPETPRSPDTLKAPGASSSSPPRTRSPRQTASIRIVDAFGRVEKKKNGDTLRNNSIRIVDAMGRVVEDSMESAPSAVDDVLPTHNEALGRVRSGLHELAEQLKDEEGLLHSTSEDVRDRMHKLERASQDARESRMRLTSEMFANAENIKRKLAPLRASMQKSTSFIRIPDRRASRWSWLLWGLVQFLILFLMYRAARSYAKNMFLTTYYDPLYPDLFFYTSLPTNYCSSPSALELLRSEGFKAAALHVLEYVAFAFSSWRLPCRHVLHNVGPIWPPT</sequence>